<accession>A0ABT8QU56</accession>
<evidence type="ECO:0000256" key="3">
    <source>
        <dbReference type="ARBA" id="ARBA00022908"/>
    </source>
</evidence>
<dbReference type="Proteomes" id="UP001176021">
    <property type="component" value="Unassembled WGS sequence"/>
</dbReference>
<protein>
    <submittedName>
        <fullName evidence="9">Tyrosine-type recombinase/integrase</fullName>
    </submittedName>
</protein>
<dbReference type="PANTHER" id="PTHR30349">
    <property type="entry name" value="PHAGE INTEGRASE-RELATED"/>
    <property type="match status" value="1"/>
</dbReference>
<keyword evidence="10" id="KW-1185">Reference proteome</keyword>
<dbReference type="PROSITE" id="PS51898">
    <property type="entry name" value="TYR_RECOMBINASE"/>
    <property type="match status" value="1"/>
</dbReference>
<evidence type="ECO:0000313" key="10">
    <source>
        <dbReference type="Proteomes" id="UP001176021"/>
    </source>
</evidence>
<dbReference type="InterPro" id="IPR013762">
    <property type="entry name" value="Integrase-like_cat_sf"/>
</dbReference>
<dbReference type="InterPro" id="IPR010998">
    <property type="entry name" value="Integrase_recombinase_N"/>
</dbReference>
<dbReference type="Pfam" id="PF02899">
    <property type="entry name" value="Phage_int_SAM_1"/>
    <property type="match status" value="1"/>
</dbReference>
<dbReference type="InterPro" id="IPR004107">
    <property type="entry name" value="Integrase_SAM-like_N"/>
</dbReference>
<comment type="function">
    <text evidence="1">Site-specific tyrosine recombinase, which acts by catalyzing the cutting and rejoining of the recombining DNA molecules.</text>
</comment>
<feature type="domain" description="Core-binding (CB)" evidence="8">
    <location>
        <begin position="1"/>
        <end position="90"/>
    </location>
</feature>
<name>A0ABT8QU56_9FIRM</name>
<reference evidence="9" key="1">
    <citation type="submission" date="2022-05" db="EMBL/GenBank/DDBJ databases">
        <title>Expanded diversity of anoxic marine methylotrophy in a Black Sea sulfate reducing microorganism.</title>
        <authorList>
            <person name="Fischer P.Q."/>
            <person name="Stams A.J.M."/>
            <person name="Villanueva L."/>
            <person name="Sousa D.Z."/>
        </authorList>
    </citation>
    <scope>NUCLEOTIDE SEQUENCE</scope>
    <source>
        <strain evidence="9">P130</strain>
    </source>
</reference>
<dbReference type="InterPro" id="IPR050090">
    <property type="entry name" value="Tyrosine_recombinase_XerCD"/>
</dbReference>
<keyword evidence="3" id="KW-0229">DNA integration</keyword>
<dbReference type="RefSeq" id="WP_302049124.1">
    <property type="nucleotide sequence ID" value="NZ_JAMJEV010000011.1"/>
</dbReference>
<evidence type="ECO:0000256" key="2">
    <source>
        <dbReference type="ARBA" id="ARBA00008857"/>
    </source>
</evidence>
<comment type="similarity">
    <text evidence="2">Belongs to the 'phage' integrase family.</text>
</comment>
<evidence type="ECO:0000313" key="9">
    <source>
        <dbReference type="EMBL" id="MDO0824084.1"/>
    </source>
</evidence>
<dbReference type="PROSITE" id="PS51900">
    <property type="entry name" value="CB"/>
    <property type="match status" value="1"/>
</dbReference>
<feature type="domain" description="Tyr recombinase" evidence="7">
    <location>
        <begin position="114"/>
        <end position="307"/>
    </location>
</feature>
<evidence type="ECO:0000259" key="7">
    <source>
        <dbReference type="PROSITE" id="PS51898"/>
    </source>
</evidence>
<organism evidence="9 10">
    <name type="scientific">Desulfosporosinus nitroreducens</name>
    <dbReference type="NCBI Taxonomy" id="2018668"/>
    <lineage>
        <taxon>Bacteria</taxon>
        <taxon>Bacillati</taxon>
        <taxon>Bacillota</taxon>
        <taxon>Clostridia</taxon>
        <taxon>Eubacteriales</taxon>
        <taxon>Desulfitobacteriaceae</taxon>
        <taxon>Desulfosporosinus</taxon>
    </lineage>
</organism>
<dbReference type="InterPro" id="IPR044068">
    <property type="entry name" value="CB"/>
</dbReference>
<evidence type="ECO:0000256" key="4">
    <source>
        <dbReference type="ARBA" id="ARBA00023125"/>
    </source>
</evidence>
<dbReference type="Gene3D" id="1.10.443.10">
    <property type="entry name" value="Intergrase catalytic core"/>
    <property type="match status" value="1"/>
</dbReference>
<dbReference type="InterPro" id="IPR002104">
    <property type="entry name" value="Integrase_catalytic"/>
</dbReference>
<dbReference type="SUPFAM" id="SSF56349">
    <property type="entry name" value="DNA breaking-rejoining enzymes"/>
    <property type="match status" value="1"/>
</dbReference>
<dbReference type="Pfam" id="PF00589">
    <property type="entry name" value="Phage_integrase"/>
    <property type="match status" value="1"/>
</dbReference>
<evidence type="ECO:0000256" key="5">
    <source>
        <dbReference type="ARBA" id="ARBA00023172"/>
    </source>
</evidence>
<keyword evidence="5" id="KW-0233">DNA recombination</keyword>
<dbReference type="PANTHER" id="PTHR30349:SF81">
    <property type="entry name" value="TYROSINE RECOMBINASE XERC"/>
    <property type="match status" value="1"/>
</dbReference>
<dbReference type="EMBL" id="JAMJEV010000011">
    <property type="protein sequence ID" value="MDO0824084.1"/>
    <property type="molecule type" value="Genomic_DNA"/>
</dbReference>
<evidence type="ECO:0000259" key="8">
    <source>
        <dbReference type="PROSITE" id="PS51900"/>
    </source>
</evidence>
<evidence type="ECO:0000256" key="1">
    <source>
        <dbReference type="ARBA" id="ARBA00003283"/>
    </source>
</evidence>
<proteinExistence type="inferred from homology"/>
<comment type="caution">
    <text evidence="9">The sequence shown here is derived from an EMBL/GenBank/DDBJ whole genome shotgun (WGS) entry which is preliminary data.</text>
</comment>
<gene>
    <name evidence="9" type="ORF">M8H41_14675</name>
</gene>
<evidence type="ECO:0000256" key="6">
    <source>
        <dbReference type="PROSITE-ProRule" id="PRU01248"/>
    </source>
</evidence>
<keyword evidence="4 6" id="KW-0238">DNA-binding</keyword>
<sequence length="330" mass="38129">MIKTYLESYIYHISIERNLTKGTITIYKKELENFLAFFSSTWPDHGLVFACEHEEVVKKYLYKLVVIDKNNARTVNRKTTILRGLFNYLIIAKEFPEIKLTPMLNIRSQKIEKNIPIFLTLEECEQFLYGIKFFSRYALRDYAIFQVFLSTGARLSEISKLELCQVNIQVGTIKLYGKGRKERLVALTESAAEALKQYLYSGDNKDLSKKGRVPKTDTDIVFLNKYGRGFDESGKGIYMLFRDLTKRCGVYKPGLSPHKLRHTFATLLLSNGCNVVELQKLLGHSSLNSTEIYTHILDEDMLNKVRNSHPLNKKHINDDFVSKIKNGKDK</sequence>
<dbReference type="InterPro" id="IPR011010">
    <property type="entry name" value="DNA_brk_join_enz"/>
</dbReference>
<dbReference type="Gene3D" id="1.10.150.130">
    <property type="match status" value="1"/>
</dbReference>